<dbReference type="OrthoDB" id="43334at2759"/>
<evidence type="ECO:0000256" key="9">
    <source>
        <dbReference type="SAM" id="SignalP"/>
    </source>
</evidence>
<evidence type="ECO:0000313" key="12">
    <source>
        <dbReference type="Proteomes" id="UP000664859"/>
    </source>
</evidence>
<dbReference type="Gene3D" id="3.40.50.200">
    <property type="entry name" value="Peptidase S8/S53 domain"/>
    <property type="match status" value="1"/>
</dbReference>
<dbReference type="PANTHER" id="PTHR43806">
    <property type="entry name" value="PEPTIDASE S8"/>
    <property type="match status" value="1"/>
</dbReference>
<dbReference type="EC" id="3.4.21.62" evidence="6"/>
<feature type="domain" description="Peptidase S8/S53" evidence="10">
    <location>
        <begin position="167"/>
        <end position="510"/>
    </location>
</feature>
<feature type="active site" description="Charge relay system" evidence="7">
    <location>
        <position position="461"/>
    </location>
</feature>
<dbReference type="PANTHER" id="PTHR43806:SF11">
    <property type="entry name" value="CEREVISIN-RELATED"/>
    <property type="match status" value="1"/>
</dbReference>
<dbReference type="Proteomes" id="UP000664859">
    <property type="component" value="Unassembled WGS sequence"/>
</dbReference>
<comment type="caution">
    <text evidence="11">The sequence shown here is derived from an EMBL/GenBank/DDBJ whole genome shotgun (WGS) entry which is preliminary data.</text>
</comment>
<evidence type="ECO:0000256" key="1">
    <source>
        <dbReference type="ARBA" id="ARBA00011073"/>
    </source>
</evidence>
<dbReference type="EMBL" id="JAFCMP010000024">
    <property type="protein sequence ID" value="KAG5191066.1"/>
    <property type="molecule type" value="Genomic_DNA"/>
</dbReference>
<feature type="chain" id="PRO_5032347947" description="subtilisin" evidence="9">
    <location>
        <begin position="23"/>
        <end position="522"/>
    </location>
</feature>
<keyword evidence="3 7" id="KW-0378">Hydrolase</keyword>
<keyword evidence="4 7" id="KW-0720">Serine protease</keyword>
<dbReference type="PROSITE" id="PS00137">
    <property type="entry name" value="SUBTILASE_HIS"/>
    <property type="match status" value="1"/>
</dbReference>
<dbReference type="InterPro" id="IPR023827">
    <property type="entry name" value="Peptidase_S8_Asp-AS"/>
</dbReference>
<accession>A0A836CPN5</accession>
<evidence type="ECO:0000256" key="2">
    <source>
        <dbReference type="ARBA" id="ARBA00022670"/>
    </source>
</evidence>
<protein>
    <recommendedName>
        <fullName evidence="6">subtilisin</fullName>
        <ecNumber evidence="6">3.4.21.62</ecNumber>
    </recommendedName>
</protein>
<evidence type="ECO:0000259" key="10">
    <source>
        <dbReference type="Pfam" id="PF00082"/>
    </source>
</evidence>
<dbReference type="InterPro" id="IPR015500">
    <property type="entry name" value="Peptidase_S8_subtilisin-rel"/>
</dbReference>
<evidence type="ECO:0000256" key="5">
    <source>
        <dbReference type="ARBA" id="ARBA00023529"/>
    </source>
</evidence>
<comment type="similarity">
    <text evidence="1 7 8">Belongs to the peptidase S8 family.</text>
</comment>
<keyword evidence="9" id="KW-0732">Signal</keyword>
<dbReference type="GO" id="GO:0004252">
    <property type="term" value="F:serine-type endopeptidase activity"/>
    <property type="evidence" value="ECO:0007669"/>
    <property type="project" value="UniProtKB-UniRule"/>
</dbReference>
<feature type="signal peptide" evidence="9">
    <location>
        <begin position="1"/>
        <end position="22"/>
    </location>
</feature>
<organism evidence="11 12">
    <name type="scientific">Tribonema minus</name>
    <dbReference type="NCBI Taxonomy" id="303371"/>
    <lineage>
        <taxon>Eukaryota</taxon>
        <taxon>Sar</taxon>
        <taxon>Stramenopiles</taxon>
        <taxon>Ochrophyta</taxon>
        <taxon>PX clade</taxon>
        <taxon>Xanthophyceae</taxon>
        <taxon>Tribonematales</taxon>
        <taxon>Tribonemataceae</taxon>
        <taxon>Tribonema</taxon>
    </lineage>
</organism>
<dbReference type="PROSITE" id="PS00138">
    <property type="entry name" value="SUBTILASE_SER"/>
    <property type="match status" value="1"/>
</dbReference>
<evidence type="ECO:0000256" key="3">
    <source>
        <dbReference type="ARBA" id="ARBA00022801"/>
    </source>
</evidence>
<keyword evidence="12" id="KW-1185">Reference proteome</keyword>
<evidence type="ECO:0000256" key="6">
    <source>
        <dbReference type="ARBA" id="ARBA00023619"/>
    </source>
</evidence>
<evidence type="ECO:0000256" key="7">
    <source>
        <dbReference type="PROSITE-ProRule" id="PRU01240"/>
    </source>
</evidence>
<feature type="active site" description="Charge relay system" evidence="7">
    <location>
        <position position="172"/>
    </location>
</feature>
<dbReference type="InterPro" id="IPR000209">
    <property type="entry name" value="Peptidase_S8/S53_dom"/>
</dbReference>
<reference evidence="11" key="1">
    <citation type="submission" date="2021-02" db="EMBL/GenBank/DDBJ databases">
        <title>First Annotated Genome of the Yellow-green Alga Tribonema minus.</title>
        <authorList>
            <person name="Mahan K.M."/>
        </authorList>
    </citation>
    <scope>NUCLEOTIDE SEQUENCE</scope>
    <source>
        <strain evidence="11">UTEX B ZZ1240</strain>
    </source>
</reference>
<evidence type="ECO:0000256" key="8">
    <source>
        <dbReference type="RuleBase" id="RU003355"/>
    </source>
</evidence>
<proteinExistence type="inferred from homology"/>
<dbReference type="AlphaFoldDB" id="A0A836CPN5"/>
<dbReference type="InterPro" id="IPR036852">
    <property type="entry name" value="Peptidase_S8/S53_dom_sf"/>
</dbReference>
<sequence>MVLLVKQAFTLTLLVALHAAAADNYSIRAAGLAFGDDLQFKVAKAGAKITSVFPDIGMAFVETTVAAPAFQAALLKISGIAAVTPAAWWPAANPARVLQDDLKPQMRALVEEASGKSGSLSRHLTGPITIPPQAVQWNMQAINAPAAWAAGFTGGPRTGKKAVRRARVAVLDTGFFTGHESVAPNLNLALSKSFVNIDGERDTVEHLTNRGTFSHGTHVAGIIAGADLGPGSLKGVAPDAELVFVKVLSDVLGYGLDEWVLKGIMYAADLGVDVINMSLGDGVLYKRGAQNTISTDSASVNPSPQSLNEYRIMFIRAAQYAAQKGVTIVASAGNEYFNFDGAKGAFTMPATIPKVLTISATGPINWFKEGCASGNCDRPSVFTNFGVSAVTVAAPGGGSNFPGTIAQGGDGRPDLPLSDMDSECSLTLFHGLARTIPCFALDFVLSAARPDNAYGWAAGTSMAAPHVAGLAALIVSASAKRPSPTQVLTALKQCTDDLGKSGADPYYGAGRINAGKIVSLKL</sequence>
<evidence type="ECO:0000313" key="11">
    <source>
        <dbReference type="EMBL" id="KAG5191066.1"/>
    </source>
</evidence>
<gene>
    <name evidence="11" type="ORF">JKP88DRAFT_261903</name>
</gene>
<name>A0A836CPN5_9STRA</name>
<dbReference type="PROSITE" id="PS51892">
    <property type="entry name" value="SUBTILASE"/>
    <property type="match status" value="1"/>
</dbReference>
<dbReference type="Pfam" id="PF00082">
    <property type="entry name" value="Peptidase_S8"/>
    <property type="match status" value="1"/>
</dbReference>
<dbReference type="InterPro" id="IPR050131">
    <property type="entry name" value="Peptidase_S8_subtilisin-like"/>
</dbReference>
<dbReference type="PROSITE" id="PS00136">
    <property type="entry name" value="SUBTILASE_ASP"/>
    <property type="match status" value="1"/>
</dbReference>
<dbReference type="GO" id="GO:0006508">
    <property type="term" value="P:proteolysis"/>
    <property type="evidence" value="ECO:0007669"/>
    <property type="project" value="UniProtKB-KW"/>
</dbReference>
<dbReference type="InterPro" id="IPR023828">
    <property type="entry name" value="Peptidase_S8_Ser-AS"/>
</dbReference>
<feature type="active site" description="Charge relay system" evidence="7">
    <location>
        <position position="215"/>
    </location>
</feature>
<evidence type="ECO:0000256" key="4">
    <source>
        <dbReference type="ARBA" id="ARBA00022825"/>
    </source>
</evidence>
<dbReference type="InterPro" id="IPR022398">
    <property type="entry name" value="Peptidase_S8_His-AS"/>
</dbReference>
<dbReference type="SUPFAM" id="SSF52743">
    <property type="entry name" value="Subtilisin-like"/>
    <property type="match status" value="1"/>
</dbReference>
<comment type="catalytic activity">
    <reaction evidence="5">
        <text>Hydrolysis of proteins with broad specificity for peptide bonds, and a preference for a large uncharged residue in P1. Hydrolyzes peptide amides.</text>
        <dbReference type="EC" id="3.4.21.62"/>
    </reaction>
</comment>
<dbReference type="PRINTS" id="PR00723">
    <property type="entry name" value="SUBTILISIN"/>
</dbReference>
<keyword evidence="2 7" id="KW-0645">Protease</keyword>